<feature type="region of interest" description="Disordered" evidence="1">
    <location>
        <begin position="100"/>
        <end position="159"/>
    </location>
</feature>
<name>A0AAW1UZX5_9CUCU</name>
<comment type="caution">
    <text evidence="2">The sequence shown here is derived from an EMBL/GenBank/DDBJ whole genome shotgun (WGS) entry which is preliminary data.</text>
</comment>
<feature type="region of interest" description="Disordered" evidence="1">
    <location>
        <begin position="1"/>
        <end position="56"/>
    </location>
</feature>
<dbReference type="Proteomes" id="UP001431783">
    <property type="component" value="Unassembled WGS sequence"/>
</dbReference>
<keyword evidence="3" id="KW-1185">Reference proteome</keyword>
<dbReference type="AlphaFoldDB" id="A0AAW1UZX5"/>
<feature type="compositionally biased region" description="Basic and acidic residues" evidence="1">
    <location>
        <begin position="33"/>
        <end position="47"/>
    </location>
</feature>
<reference evidence="2 3" key="1">
    <citation type="submission" date="2023-03" db="EMBL/GenBank/DDBJ databases">
        <title>Genome insight into feeding habits of ladybird beetles.</title>
        <authorList>
            <person name="Li H.-S."/>
            <person name="Huang Y.-H."/>
            <person name="Pang H."/>
        </authorList>
    </citation>
    <scope>NUCLEOTIDE SEQUENCE [LARGE SCALE GENOMIC DNA]</scope>
    <source>
        <strain evidence="2">SYSU_2023b</strain>
        <tissue evidence="2">Whole body</tissue>
    </source>
</reference>
<evidence type="ECO:0000256" key="1">
    <source>
        <dbReference type="SAM" id="MobiDB-lite"/>
    </source>
</evidence>
<evidence type="ECO:0000313" key="2">
    <source>
        <dbReference type="EMBL" id="KAK9888383.1"/>
    </source>
</evidence>
<feature type="region of interest" description="Disordered" evidence="1">
    <location>
        <begin position="172"/>
        <end position="211"/>
    </location>
</feature>
<evidence type="ECO:0000313" key="3">
    <source>
        <dbReference type="Proteomes" id="UP001431783"/>
    </source>
</evidence>
<gene>
    <name evidence="2" type="ORF">WA026_000633</name>
</gene>
<dbReference type="EMBL" id="JARQZJ010000121">
    <property type="protein sequence ID" value="KAK9888383.1"/>
    <property type="molecule type" value="Genomic_DNA"/>
</dbReference>
<feature type="compositionally biased region" description="Polar residues" evidence="1">
    <location>
        <begin position="172"/>
        <end position="181"/>
    </location>
</feature>
<accession>A0AAW1UZX5</accession>
<proteinExistence type="predicted"/>
<feature type="compositionally biased region" description="Basic and acidic residues" evidence="1">
    <location>
        <begin position="196"/>
        <end position="211"/>
    </location>
</feature>
<feature type="compositionally biased region" description="Low complexity" evidence="1">
    <location>
        <begin position="10"/>
        <end position="20"/>
    </location>
</feature>
<protein>
    <submittedName>
        <fullName evidence="2">Uncharacterized protein</fullName>
    </submittedName>
</protein>
<feature type="compositionally biased region" description="Low complexity" evidence="1">
    <location>
        <begin position="142"/>
        <end position="159"/>
    </location>
</feature>
<sequence>METDGANKSAAIDAQQQDQIEPTTMKLPAMHTEFNEHNNKQGKKGESSDDDSDIESDLATTIHYNTMNSINALKEAYNDFDNDAPNDSFIQRYFKNHSNSLPSRLAVPSRRLSQCREEDEDEDKRDEKHSVPSCDLTTIMGSDKSLSESSTSSKTSVIDTVSGPTHKFVITKTKQSSNVDNTTTTTSCSKPELSPVEEKSSQNKEKKKPSEAARIFASRKQYRQANTVHGIPDSNRPSVYNIFRSPLQSPHYDSRFFDSSLIEMKSQTSSSSTIDAAGSSDDIWVRRTTDVKKDYEKAAPIRRHLISVVPYF</sequence>
<organism evidence="2 3">
    <name type="scientific">Henosepilachna vigintioctopunctata</name>
    <dbReference type="NCBI Taxonomy" id="420089"/>
    <lineage>
        <taxon>Eukaryota</taxon>
        <taxon>Metazoa</taxon>
        <taxon>Ecdysozoa</taxon>
        <taxon>Arthropoda</taxon>
        <taxon>Hexapoda</taxon>
        <taxon>Insecta</taxon>
        <taxon>Pterygota</taxon>
        <taxon>Neoptera</taxon>
        <taxon>Endopterygota</taxon>
        <taxon>Coleoptera</taxon>
        <taxon>Polyphaga</taxon>
        <taxon>Cucujiformia</taxon>
        <taxon>Coccinelloidea</taxon>
        <taxon>Coccinellidae</taxon>
        <taxon>Epilachninae</taxon>
        <taxon>Epilachnini</taxon>
        <taxon>Henosepilachna</taxon>
    </lineage>
</organism>